<sequence>MIFGKERGIALAKGLSIDYTQEELNKIPYYSLDIRRISSPDNTREAGVKYEFRCKSCFREYDIFCIELELFINRRVKEASEQANITGLMTLRKAMICI</sequence>
<proteinExistence type="predicted"/>
<dbReference type="HOGENOM" id="CLU_2328768_0_0_9"/>
<evidence type="ECO:0000313" key="2">
    <source>
        <dbReference type="Proteomes" id="UP000003763"/>
    </source>
</evidence>
<dbReference type="PATRIC" id="fig|742733.3.peg.5838"/>
<name>G5HSX3_9FIRM</name>
<protein>
    <submittedName>
        <fullName evidence="1">Uncharacterized protein</fullName>
    </submittedName>
</protein>
<accession>G5HSX3</accession>
<organism evidence="1 2">
    <name type="scientific">[Clostridium] citroniae WAL-17108</name>
    <dbReference type="NCBI Taxonomy" id="742733"/>
    <lineage>
        <taxon>Bacteria</taxon>
        <taxon>Bacillati</taxon>
        <taxon>Bacillota</taxon>
        <taxon>Clostridia</taxon>
        <taxon>Lachnospirales</taxon>
        <taxon>Lachnospiraceae</taxon>
        <taxon>Enterocloster</taxon>
    </lineage>
</organism>
<dbReference type="eggNOG" id="ENOG5030FXH">
    <property type="taxonomic scope" value="Bacteria"/>
</dbReference>
<dbReference type="EMBL" id="ADLJ01000052">
    <property type="protein sequence ID" value="EHE95545.1"/>
    <property type="molecule type" value="Genomic_DNA"/>
</dbReference>
<reference evidence="1 2" key="1">
    <citation type="submission" date="2011-08" db="EMBL/GenBank/DDBJ databases">
        <title>The Genome Sequence of Clostridium citroniae WAL-17108.</title>
        <authorList>
            <consortium name="The Broad Institute Genome Sequencing Platform"/>
            <person name="Earl A."/>
            <person name="Ward D."/>
            <person name="Feldgarden M."/>
            <person name="Gevers D."/>
            <person name="Finegold S.M."/>
            <person name="Summanen P.H."/>
            <person name="Molitoris D.R."/>
            <person name="Vaisanen M.L."/>
            <person name="Daigneault M."/>
            <person name="Allen-Vercoe E."/>
            <person name="Young S.K."/>
            <person name="Zeng Q."/>
            <person name="Gargeya S."/>
            <person name="Fitzgerald M."/>
            <person name="Haas B."/>
            <person name="Abouelleil A."/>
            <person name="Alvarado L."/>
            <person name="Arachchi H.M."/>
            <person name="Berlin A."/>
            <person name="Brown A."/>
            <person name="Chapman S.B."/>
            <person name="Chen Z."/>
            <person name="Dunbar C."/>
            <person name="Freedman E."/>
            <person name="Gearin G."/>
            <person name="Gellesch M."/>
            <person name="Goldberg J."/>
            <person name="Griggs A."/>
            <person name="Gujja S."/>
            <person name="Heiman D."/>
            <person name="Howarth C."/>
            <person name="Larson L."/>
            <person name="Lui A."/>
            <person name="MacDonald P.J.P."/>
            <person name="Montmayeur A."/>
            <person name="Murphy C."/>
            <person name="Neiman D."/>
            <person name="Pearson M."/>
            <person name="Priest M."/>
            <person name="Roberts A."/>
            <person name="Saif S."/>
            <person name="Shea T."/>
            <person name="Shenoy N."/>
            <person name="Sisk P."/>
            <person name="Stolte C."/>
            <person name="Sykes S."/>
            <person name="Wortman J."/>
            <person name="Nusbaum C."/>
            <person name="Birren B."/>
        </authorList>
    </citation>
    <scope>NUCLEOTIDE SEQUENCE [LARGE SCALE GENOMIC DNA]</scope>
    <source>
        <strain evidence="1 2">WAL-17108</strain>
    </source>
</reference>
<gene>
    <name evidence="1" type="ORF">HMPREF9469_05685</name>
</gene>
<evidence type="ECO:0000313" key="1">
    <source>
        <dbReference type="EMBL" id="EHE95545.1"/>
    </source>
</evidence>
<dbReference type="AlphaFoldDB" id="G5HSX3"/>
<dbReference type="Proteomes" id="UP000003763">
    <property type="component" value="Unassembled WGS sequence"/>
</dbReference>
<comment type="caution">
    <text evidence="1">The sequence shown here is derived from an EMBL/GenBank/DDBJ whole genome shotgun (WGS) entry which is preliminary data.</text>
</comment>